<comment type="subcellular location">
    <subcellularLocation>
        <location evidence="1">Membrane</location>
        <topology evidence="1">Single-pass membrane protein</topology>
    </subcellularLocation>
</comment>
<dbReference type="PANTHER" id="PTHR42982">
    <property type="entry name" value="SEC-INDEPENDENT PROTEIN TRANSLOCASE PROTEIN TATA"/>
    <property type="match status" value="1"/>
</dbReference>
<dbReference type="RefSeq" id="WP_344235083.1">
    <property type="nucleotide sequence ID" value="NZ_BAAAPH010000012.1"/>
</dbReference>
<feature type="compositionally biased region" description="Polar residues" evidence="8">
    <location>
        <begin position="77"/>
        <end position="87"/>
    </location>
</feature>
<evidence type="ECO:0000313" key="10">
    <source>
        <dbReference type="EMBL" id="GAA1579377.1"/>
    </source>
</evidence>
<protein>
    <recommendedName>
        <fullName evidence="12">Sec-independent protein translocase protein TatA</fullName>
    </recommendedName>
</protein>
<evidence type="ECO:0000256" key="5">
    <source>
        <dbReference type="ARBA" id="ARBA00022989"/>
    </source>
</evidence>
<keyword evidence="11" id="KW-1185">Reference proteome</keyword>
<accession>A0ABN2DKX0</accession>
<evidence type="ECO:0000256" key="1">
    <source>
        <dbReference type="ARBA" id="ARBA00004167"/>
    </source>
</evidence>
<evidence type="ECO:0000256" key="2">
    <source>
        <dbReference type="ARBA" id="ARBA00022448"/>
    </source>
</evidence>
<reference evidence="11" key="1">
    <citation type="journal article" date="2019" name="Int. J. Syst. Evol. Microbiol.">
        <title>The Global Catalogue of Microorganisms (GCM) 10K type strain sequencing project: providing services to taxonomists for standard genome sequencing and annotation.</title>
        <authorList>
            <consortium name="The Broad Institute Genomics Platform"/>
            <consortium name="The Broad Institute Genome Sequencing Center for Infectious Disease"/>
            <person name="Wu L."/>
            <person name="Ma J."/>
        </authorList>
    </citation>
    <scope>NUCLEOTIDE SEQUENCE [LARGE SCALE GENOMIC DNA]</scope>
    <source>
        <strain evidence="11">JCM 15572</strain>
    </source>
</reference>
<dbReference type="Proteomes" id="UP001501705">
    <property type="component" value="Unassembled WGS sequence"/>
</dbReference>
<proteinExistence type="predicted"/>
<comment type="caution">
    <text evidence="10">The sequence shown here is derived from an EMBL/GenBank/DDBJ whole genome shotgun (WGS) entry which is preliminary data.</text>
</comment>
<dbReference type="PANTHER" id="PTHR42982:SF1">
    <property type="entry name" value="SEC-INDEPENDENT PROTEIN TRANSLOCASE PROTEIN TATA"/>
    <property type="match status" value="1"/>
</dbReference>
<dbReference type="InterPro" id="IPR003369">
    <property type="entry name" value="TatA/B/E"/>
</dbReference>
<keyword evidence="4" id="KW-0653">Protein transport</keyword>
<gene>
    <name evidence="10" type="ORF">GCM10009804_39950</name>
</gene>
<name>A0ABN2DKX0_9ACTN</name>
<evidence type="ECO:0000313" key="11">
    <source>
        <dbReference type="Proteomes" id="UP001501705"/>
    </source>
</evidence>
<feature type="compositionally biased region" description="Low complexity" evidence="8">
    <location>
        <begin position="62"/>
        <end position="76"/>
    </location>
</feature>
<organism evidence="10 11">
    <name type="scientific">Kribbella hippodromi</name>
    <dbReference type="NCBI Taxonomy" id="434347"/>
    <lineage>
        <taxon>Bacteria</taxon>
        <taxon>Bacillati</taxon>
        <taxon>Actinomycetota</taxon>
        <taxon>Actinomycetes</taxon>
        <taxon>Propionibacteriales</taxon>
        <taxon>Kribbellaceae</taxon>
        <taxon>Kribbella</taxon>
    </lineage>
</organism>
<feature type="transmembrane region" description="Helical" evidence="9">
    <location>
        <begin position="12"/>
        <end position="32"/>
    </location>
</feature>
<keyword evidence="7 9" id="KW-0472">Membrane</keyword>
<evidence type="ECO:0008006" key="12">
    <source>
        <dbReference type="Google" id="ProtNLM"/>
    </source>
</evidence>
<evidence type="ECO:0000256" key="8">
    <source>
        <dbReference type="SAM" id="MobiDB-lite"/>
    </source>
</evidence>
<keyword evidence="3 9" id="KW-0812">Transmembrane</keyword>
<evidence type="ECO:0000256" key="3">
    <source>
        <dbReference type="ARBA" id="ARBA00022692"/>
    </source>
</evidence>
<dbReference type="Gene3D" id="1.20.5.3310">
    <property type="match status" value="1"/>
</dbReference>
<evidence type="ECO:0000256" key="7">
    <source>
        <dbReference type="ARBA" id="ARBA00023136"/>
    </source>
</evidence>
<evidence type="ECO:0000256" key="6">
    <source>
        <dbReference type="ARBA" id="ARBA00023010"/>
    </source>
</evidence>
<keyword evidence="6" id="KW-0811">Translocation</keyword>
<evidence type="ECO:0000256" key="4">
    <source>
        <dbReference type="ARBA" id="ARBA00022927"/>
    </source>
</evidence>
<feature type="region of interest" description="Disordered" evidence="8">
    <location>
        <begin position="39"/>
        <end position="87"/>
    </location>
</feature>
<keyword evidence="2" id="KW-0813">Transport</keyword>
<keyword evidence="5 9" id="KW-1133">Transmembrane helix</keyword>
<dbReference type="Pfam" id="PF02416">
    <property type="entry name" value="TatA_B_E"/>
    <property type="match status" value="1"/>
</dbReference>
<dbReference type="EMBL" id="BAAAPH010000012">
    <property type="protein sequence ID" value="GAA1579377.1"/>
    <property type="molecule type" value="Genomic_DNA"/>
</dbReference>
<sequence length="87" mass="9315">MPLLGMPQGGEWLVILAIVLLLFGPAKLPGLVRQLGRSKKAWEEEMQPGTEQSANPLPAPQPTTQQPNSAPSTTQQLQSEPPTTTTS</sequence>
<evidence type="ECO:0000256" key="9">
    <source>
        <dbReference type="SAM" id="Phobius"/>
    </source>
</evidence>